<dbReference type="Pfam" id="PF24756">
    <property type="entry name" value="THD_CWZF3-5-7"/>
    <property type="match status" value="1"/>
</dbReference>
<protein>
    <submittedName>
        <fullName evidence="7 8">Cysteine-tryptophan domain-containing zinc finger protein 7</fullName>
    </submittedName>
</protein>
<evidence type="ECO:0000313" key="8">
    <source>
        <dbReference type="RefSeq" id="XP_015899999.3"/>
    </source>
</evidence>
<dbReference type="RefSeq" id="XP_048321633.2">
    <property type="nucleotide sequence ID" value="XM_048465676.2"/>
</dbReference>
<dbReference type="RefSeq" id="XP_048321634.2">
    <property type="nucleotide sequence ID" value="XM_048465677.2"/>
</dbReference>
<dbReference type="RefSeq" id="XP_048321635.2">
    <property type="nucleotide sequence ID" value="XM_048465678.2"/>
</dbReference>
<dbReference type="RefSeq" id="XP_015900002.3">
    <property type="nucleotide sequence ID" value="XM_016044516.4"/>
</dbReference>
<reference evidence="7 8" key="1">
    <citation type="submission" date="2025-05" db="UniProtKB">
        <authorList>
            <consortium name="RefSeq"/>
        </authorList>
    </citation>
    <scope>IDENTIFICATION</scope>
    <source>
        <tissue evidence="7 8">Seedling</tissue>
    </source>
</reference>
<dbReference type="InterPro" id="IPR056406">
    <property type="entry name" value="THD_CWZF3/5/7"/>
</dbReference>
<accession>A0A6P4BLJ2</accession>
<dbReference type="PROSITE" id="PS51050">
    <property type="entry name" value="ZF_CW"/>
    <property type="match status" value="1"/>
</dbReference>
<dbReference type="RefSeq" id="XP_048321631.2">
    <property type="nucleotide sequence ID" value="XM_048465674.2"/>
</dbReference>
<evidence type="ECO:0000313" key="10">
    <source>
        <dbReference type="RefSeq" id="XP_015900002.3"/>
    </source>
</evidence>
<dbReference type="PANTHER" id="PTHR46524:SF12">
    <property type="entry name" value="CW-TYPE DOMAIN-CONTAINING PROTEIN"/>
    <property type="match status" value="1"/>
</dbReference>
<dbReference type="RefSeq" id="XP_015900003.3">
    <property type="nucleotide sequence ID" value="XM_016044517.4"/>
</dbReference>
<evidence type="ECO:0000313" key="13">
    <source>
        <dbReference type="RefSeq" id="XP_024922536.3"/>
    </source>
</evidence>
<evidence type="ECO:0000313" key="16">
    <source>
        <dbReference type="RefSeq" id="XP_048321629.2"/>
    </source>
</evidence>
<feature type="region of interest" description="Disordered" evidence="4">
    <location>
        <begin position="1001"/>
        <end position="1090"/>
    </location>
</feature>
<evidence type="ECO:0000256" key="4">
    <source>
        <dbReference type="SAM" id="MobiDB-lite"/>
    </source>
</evidence>
<feature type="compositionally biased region" description="Polar residues" evidence="4">
    <location>
        <begin position="162"/>
        <end position="174"/>
    </location>
</feature>
<feature type="compositionally biased region" description="Basic and acidic residues" evidence="4">
    <location>
        <begin position="1372"/>
        <end position="1383"/>
    </location>
</feature>
<evidence type="ECO:0000313" key="21">
    <source>
        <dbReference type="RefSeq" id="XP_048321634.2"/>
    </source>
</evidence>
<dbReference type="GO" id="GO:0008270">
    <property type="term" value="F:zinc ion binding"/>
    <property type="evidence" value="ECO:0007669"/>
    <property type="project" value="UniProtKB-KW"/>
</dbReference>
<feature type="region of interest" description="Disordered" evidence="4">
    <location>
        <begin position="554"/>
        <end position="610"/>
    </location>
</feature>
<feature type="region of interest" description="Disordered" evidence="4">
    <location>
        <begin position="1"/>
        <end position="29"/>
    </location>
</feature>
<feature type="compositionally biased region" description="Low complexity" evidence="4">
    <location>
        <begin position="766"/>
        <end position="777"/>
    </location>
</feature>
<feature type="compositionally biased region" description="Low complexity" evidence="4">
    <location>
        <begin position="196"/>
        <end position="210"/>
    </location>
</feature>
<feature type="region of interest" description="Disordered" evidence="4">
    <location>
        <begin position="1349"/>
        <end position="1443"/>
    </location>
</feature>
<gene>
    <name evidence="7 8 9 10 11 12 13 14 15 16 17 18 19 20 21 22 23 24" type="primary">LOC125419612</name>
</gene>
<keyword evidence="1" id="KW-0479">Metal-binding</keyword>
<feature type="compositionally biased region" description="Polar residues" evidence="4">
    <location>
        <begin position="1389"/>
        <end position="1401"/>
    </location>
</feature>
<dbReference type="RefSeq" id="XP_048321629.2">
    <property type="nucleotide sequence ID" value="XM_048465672.2"/>
</dbReference>
<dbReference type="Pfam" id="PF07496">
    <property type="entry name" value="zf-CW"/>
    <property type="match status" value="1"/>
</dbReference>
<feature type="compositionally biased region" description="Basic and acidic residues" evidence="4">
    <location>
        <begin position="499"/>
        <end position="526"/>
    </location>
</feature>
<feature type="compositionally biased region" description="Polar residues" evidence="4">
    <location>
        <begin position="796"/>
        <end position="805"/>
    </location>
</feature>
<sequence length="1754" mass="193582">MRLEMEDNSELEEGEARYYKDDDKNINPDTDLSYIDVKIQNYLGHFQKDFEGGVSAENLGAKFGGYGSFLPTYERSPAVSSHPMTPQKNHMMSKSPSNLPMEGASQNEKASSTAPQSVRPGAVSCSAHPSHNNARAPSGDVPLKKDSSLRSTQVTEKYCLKNETTNRMSNPTDQRTLKVRIKMSSDNMARKNAIYSGLGLDDSPSSSSGNSHEESGGVPPVTQESKKESPTDIIQVMTSFPVPGEILVSPLQDSMLCLIKREKLCRASNLEHSPKRIQEQSTLLVQEPDSMRGDRKVLKEKKTKLGGRSERQTEVKHENVCHFENNTTIPEKKTSKNEAPEGKDFLPNGLKCMPLSNSICGAGDLLKVTGQPSEVSREVDNKNEVKGRLFFSELAKVESLESFSGQDHRKNEKKKSRSASVEKVLEKRETNCRKDVTGDLRDHGKGKSKGKGKNKNKNKSKSKSKSKSNKISPSLKIYEVPKCKEEVDLQWQSVGQKSIVHEQDERNVPHKEEKPTFEGKDKSKEILGNDKPTAVLTKDSLRVEMGAVLEDKKNIARGVAPSGSKMQKHKSHNNNKGKDNYKDPLRGKNLEQSDNNMDPRERPLGDRPKDAYLDDVEAERKMVLDKPLKTLNGKKVDNQLMSEATLKGDPNALPPVMANGHTSQLVPAAVAPVVIEEDWVCCDSCQKWRLLPFGTKPEQLPEKWLCRMLNWLPGMNRCDISEEETTKALNALYQLPVSDHQNSQQNQANGSASKVTAVGVQHPDLNLHNNNSHSISNRGKKRHASKEVPNSGGSGSSFWIPNPTKNHLHEPVKSKSLNDMNHPPLESSTAKKSDSQYLRKPCNMEKNISRQTEKHVNGGDIKERRNKSKREADQYACGTSKKPKIDDMYIAVKQQNSDNELGKIGLGSNACLSSKLHEKDVKQNEYGLSKDTKSKAKDKIQISARKLEDQSQVSSDGGSLNIKMGSKRESSSKKRKLKDWQENQIYEETFQISMHDDMVHMKEESSESGFRKEKKSRISKTDKKESSANGGYDKSKESSANGGYDKSNRKGREAYVSSGTKNQQVDRMEENGSIDNEQQPRKANKKTMGGVYSLGKDLGTGQVSMAAMSSSSKVSGCHKIRGNVEEVKGSPVESVSSSPLRNFHSNKVTSAVGDVSQKDDAGNGGFPSVSNPIRCGDGDANVEMTRFGTSRKEKISCDGQPKSFKISTLDCQDGDANHKFSVKAKPSPDVRNGHLVSCDVGTVEHGQCPSHQHDMEHYHDEDKGHRNQDAVFLHKSGKGSSLQSKDKGRSLTSNIDRGKMKVVDSVSEYSKNVQKYESEIDTNHHAPGTETTTDVKNRFFKKCSIKSVKDEKNHSVRMGHAGQGSSGSGKEIQMKRKDSDGSEVKLGATNGNVFSHMSQDSEGVPPTVESRTRKPKLFSNSTNEGKNEMQHVGRQPLPGSERAGTLHGLQVEALGNGSVPKIPEHSGSTGNKSRASRSFGRLSPNQQGARDVISSSPLKNSPDPTASNTLKEARELRDYADRLKSSGFAFESSEAYFQAALKFLHGAVLLESCGSQSAKHGEMSQMQVYSTTAKLCEFCAHEYEKRQEMAAATLAYKCMEVAYMRVIYCKNSSTNRDQRDLIASLQIVPQGESPSSSASDVDNLNNQVTVEKATLPKGSSQVTGNNIILARNNPNFVRLLDFTQDVSLAMEASRKSQNAFAAAHINLEEAQNRDCIATLKSVMDFSFQDIEELIRLVRLAMEAINRSGFGSSRD</sequence>
<evidence type="ECO:0000313" key="22">
    <source>
        <dbReference type="RefSeq" id="XP_048321635.2"/>
    </source>
</evidence>
<evidence type="ECO:0000256" key="1">
    <source>
        <dbReference type="ARBA" id="ARBA00022723"/>
    </source>
</evidence>
<feature type="region of interest" description="Disordered" evidence="4">
    <location>
        <begin position="762"/>
        <end position="877"/>
    </location>
</feature>
<name>A0A6P4BLJ2_ZIZJJ</name>
<feature type="compositionally biased region" description="Polar residues" evidence="4">
    <location>
        <begin position="1483"/>
        <end position="1510"/>
    </location>
</feature>
<feature type="compositionally biased region" description="Polar residues" evidence="4">
    <location>
        <begin position="78"/>
        <end position="116"/>
    </location>
</feature>
<feature type="compositionally biased region" description="Basic and acidic residues" evidence="4">
    <location>
        <begin position="14"/>
        <end position="26"/>
    </location>
</feature>
<feature type="compositionally biased region" description="Basic and acidic residues" evidence="4">
    <location>
        <begin position="576"/>
        <end position="610"/>
    </location>
</feature>
<keyword evidence="2" id="KW-0863">Zinc-finger</keyword>
<dbReference type="RefSeq" id="XP_015899997.3">
    <property type="nucleotide sequence ID" value="XM_016044511.4"/>
</dbReference>
<dbReference type="RefSeq" id="XP_048321630.2">
    <property type="nucleotide sequence ID" value="XM_048465673.2"/>
</dbReference>
<evidence type="ECO:0000313" key="17">
    <source>
        <dbReference type="RefSeq" id="XP_048321630.2"/>
    </source>
</evidence>
<proteinExistence type="predicted"/>
<dbReference type="RefSeq" id="XP_048321632.2">
    <property type="nucleotide sequence ID" value="XM_048465675.2"/>
</dbReference>
<dbReference type="PANTHER" id="PTHR46524">
    <property type="entry name" value="CW-TYPE ZINC FINGER"/>
    <property type="match status" value="1"/>
</dbReference>
<dbReference type="RefSeq" id="XP_024922535.3">
    <property type="nucleotide sequence ID" value="XM_025066767.3"/>
</dbReference>
<dbReference type="RefSeq" id="XP_048321636.2">
    <property type="nucleotide sequence ID" value="XM_048465679.2"/>
</dbReference>
<organism evidence="6 7">
    <name type="scientific">Ziziphus jujuba</name>
    <name type="common">Chinese jujube</name>
    <name type="synonym">Ziziphus sativa</name>
    <dbReference type="NCBI Taxonomy" id="326968"/>
    <lineage>
        <taxon>Eukaryota</taxon>
        <taxon>Viridiplantae</taxon>
        <taxon>Streptophyta</taxon>
        <taxon>Embryophyta</taxon>
        <taxon>Tracheophyta</taxon>
        <taxon>Spermatophyta</taxon>
        <taxon>Magnoliopsida</taxon>
        <taxon>eudicotyledons</taxon>
        <taxon>Gunneridae</taxon>
        <taxon>Pentapetalae</taxon>
        <taxon>rosids</taxon>
        <taxon>fabids</taxon>
        <taxon>Rosales</taxon>
        <taxon>Rhamnaceae</taxon>
        <taxon>Paliureae</taxon>
        <taxon>Ziziphus</taxon>
    </lineage>
</organism>
<feature type="region of interest" description="Disordered" evidence="4">
    <location>
        <begin position="77"/>
        <end position="174"/>
    </location>
</feature>
<evidence type="ECO:0000313" key="24">
    <source>
        <dbReference type="RefSeq" id="XP_048321637.2"/>
    </source>
</evidence>
<feature type="compositionally biased region" description="Basic and acidic residues" evidence="4">
    <location>
        <begin position="1001"/>
        <end position="1011"/>
    </location>
</feature>
<feature type="region of interest" description="Disordered" evidence="4">
    <location>
        <begin position="1455"/>
        <end position="1512"/>
    </location>
</feature>
<dbReference type="RefSeq" id="XP_015899999.3">
    <property type="nucleotide sequence ID" value="XM_016044513.4"/>
</dbReference>
<dbReference type="InterPro" id="IPR011124">
    <property type="entry name" value="Znf_CW"/>
</dbReference>
<evidence type="ECO:0000313" key="14">
    <source>
        <dbReference type="RefSeq" id="XP_024922537.3"/>
    </source>
</evidence>
<keyword evidence="3" id="KW-0862">Zinc</keyword>
<evidence type="ECO:0000313" key="23">
    <source>
        <dbReference type="RefSeq" id="XP_048321636.2"/>
    </source>
</evidence>
<dbReference type="RefSeq" id="XP_015900000.3">
    <property type="nucleotide sequence ID" value="XM_016044514.4"/>
</dbReference>
<evidence type="ECO:0000313" key="19">
    <source>
        <dbReference type="RefSeq" id="XP_048321632.2"/>
    </source>
</evidence>
<evidence type="ECO:0000259" key="5">
    <source>
        <dbReference type="PROSITE" id="PS51050"/>
    </source>
</evidence>
<feature type="region of interest" description="Disordered" evidence="4">
    <location>
        <begin position="497"/>
        <end position="526"/>
    </location>
</feature>
<dbReference type="KEGG" id="zju:125419612"/>
<evidence type="ECO:0000313" key="9">
    <source>
        <dbReference type="RefSeq" id="XP_015900000.3"/>
    </source>
</evidence>
<feature type="compositionally biased region" description="Acidic residues" evidence="4">
    <location>
        <begin position="1"/>
        <end position="13"/>
    </location>
</feature>
<feature type="region of interest" description="Disordered" evidence="4">
    <location>
        <begin position="196"/>
        <end position="229"/>
    </location>
</feature>
<evidence type="ECO:0000256" key="2">
    <source>
        <dbReference type="ARBA" id="ARBA00022771"/>
    </source>
</evidence>
<evidence type="ECO:0000313" key="7">
    <source>
        <dbReference type="RefSeq" id="XP_015899997.3"/>
    </source>
</evidence>
<dbReference type="GeneID" id="125419612"/>
<feature type="region of interest" description="Disordered" evidence="4">
    <location>
        <begin position="944"/>
        <end position="978"/>
    </location>
</feature>
<feature type="compositionally biased region" description="Basic and acidic residues" evidence="4">
    <location>
        <begin position="423"/>
        <end position="445"/>
    </location>
</feature>
<evidence type="ECO:0000256" key="3">
    <source>
        <dbReference type="ARBA" id="ARBA00022833"/>
    </source>
</evidence>
<feature type="domain" description="CW-type" evidence="5">
    <location>
        <begin position="673"/>
        <end position="726"/>
    </location>
</feature>
<evidence type="ECO:0000313" key="15">
    <source>
        <dbReference type="RefSeq" id="XP_024922538.3"/>
    </source>
</evidence>
<dbReference type="RefSeq" id="XP_048321637.2">
    <property type="nucleotide sequence ID" value="XM_048465680.2"/>
</dbReference>
<evidence type="ECO:0000313" key="20">
    <source>
        <dbReference type="RefSeq" id="XP_048321633.2"/>
    </source>
</evidence>
<dbReference type="Proteomes" id="UP001652623">
    <property type="component" value="Chromosome 11"/>
</dbReference>
<feature type="region of interest" description="Disordered" evidence="4">
    <location>
        <begin position="401"/>
        <end position="477"/>
    </location>
</feature>
<feature type="compositionally biased region" description="Basic residues" evidence="4">
    <location>
        <begin position="446"/>
        <end position="468"/>
    </location>
</feature>
<feature type="compositionally biased region" description="Basic and acidic residues" evidence="4">
    <location>
        <begin position="847"/>
        <end position="873"/>
    </location>
</feature>
<keyword evidence="6" id="KW-1185">Reference proteome</keyword>
<evidence type="ECO:0000313" key="18">
    <source>
        <dbReference type="RefSeq" id="XP_048321631.2"/>
    </source>
</evidence>
<evidence type="ECO:0000313" key="11">
    <source>
        <dbReference type="RefSeq" id="XP_015900003.3"/>
    </source>
</evidence>
<dbReference type="RefSeq" id="XP_024922536.3">
    <property type="nucleotide sequence ID" value="XM_025066768.3"/>
</dbReference>
<evidence type="ECO:0000313" key="6">
    <source>
        <dbReference type="Proteomes" id="UP001652623"/>
    </source>
</evidence>
<dbReference type="InterPro" id="IPR055300">
    <property type="entry name" value="CWZF3/5/7"/>
</dbReference>
<dbReference type="RefSeq" id="XP_024922538.3">
    <property type="nucleotide sequence ID" value="XM_025066770.3"/>
</dbReference>
<feature type="compositionally biased region" description="Basic residues" evidence="4">
    <location>
        <begin position="566"/>
        <end position="575"/>
    </location>
</feature>
<evidence type="ECO:0000313" key="12">
    <source>
        <dbReference type="RefSeq" id="XP_024922535.3"/>
    </source>
</evidence>
<dbReference type="Gene3D" id="3.30.40.100">
    <property type="match status" value="1"/>
</dbReference>
<dbReference type="RefSeq" id="XP_024922537.3">
    <property type="nucleotide sequence ID" value="XM_025066769.3"/>
</dbReference>